<proteinExistence type="predicted"/>
<feature type="compositionally biased region" description="Acidic residues" evidence="1">
    <location>
        <begin position="122"/>
        <end position="143"/>
    </location>
</feature>
<organism evidence="2 3">
    <name type="scientific">Penicillium expansum</name>
    <name type="common">Blue mold rot fungus</name>
    <dbReference type="NCBI Taxonomy" id="27334"/>
    <lineage>
        <taxon>Eukaryota</taxon>
        <taxon>Fungi</taxon>
        <taxon>Dikarya</taxon>
        <taxon>Ascomycota</taxon>
        <taxon>Pezizomycotina</taxon>
        <taxon>Eurotiomycetes</taxon>
        <taxon>Eurotiomycetidae</taxon>
        <taxon>Eurotiales</taxon>
        <taxon>Aspergillaceae</taxon>
        <taxon>Penicillium</taxon>
    </lineage>
</organism>
<evidence type="ECO:0000256" key="1">
    <source>
        <dbReference type="SAM" id="MobiDB-lite"/>
    </source>
</evidence>
<sequence length="267" mass="30825">MIGFDDNLVRRLVAERTGYSNEERSEWLEDLERDNSGAWLALLIPQLKELRILSLIWPFGSQHVLKMLQKAAIEEEPVFPHLKEAYAAEDNSETTFPSDWMHSFFKFPSMRKVGCCMAEEYKNDDDDDEDNEDSEDNEVEPESDESKFLKRYTLSPRSSNITDIDLKESNAAKGMREWVQACKALKSFRIVLGSEVGPWDDFEPRKIYESLSLQKLTMESIWVENNDGLDMDTDNEWMGSFVDFTALRLIGASLPNLVGFDEHYLPV</sequence>
<keyword evidence="3" id="KW-1185">Reference proteome</keyword>
<dbReference type="VEuPathDB" id="FungiDB:PEXP_081920"/>
<evidence type="ECO:0000313" key="3">
    <source>
        <dbReference type="Proteomes" id="UP000030143"/>
    </source>
</evidence>
<reference evidence="2 3" key="1">
    <citation type="journal article" date="2015" name="Mol. Plant Microbe Interact.">
        <title>Genome, transcriptome, and functional analyses of Penicillium expansum provide new insights into secondary metabolism and pathogenicity.</title>
        <authorList>
            <person name="Ballester A.R."/>
            <person name="Marcet-Houben M."/>
            <person name="Levin E."/>
            <person name="Sela N."/>
            <person name="Selma-Lazaro C."/>
            <person name="Carmona L."/>
            <person name="Wisniewski M."/>
            <person name="Droby S."/>
            <person name="Gonzalez-Candelas L."/>
            <person name="Gabaldon T."/>
        </authorList>
    </citation>
    <scope>NUCLEOTIDE SEQUENCE [LARGE SCALE GENOMIC DNA]</scope>
    <source>
        <strain evidence="2 3">MD-8</strain>
    </source>
</reference>
<accession>A0A0A2L1D6</accession>
<dbReference type="EMBL" id="JQFZ01000018">
    <property type="protein sequence ID" value="KGO62996.1"/>
    <property type="molecule type" value="Genomic_DNA"/>
</dbReference>
<comment type="caution">
    <text evidence="2">The sequence shown here is derived from an EMBL/GenBank/DDBJ whole genome shotgun (WGS) entry which is preliminary data.</text>
</comment>
<dbReference type="PhylomeDB" id="A0A0A2L1D6"/>
<dbReference type="STRING" id="27334.A0A0A2L1D6"/>
<dbReference type="RefSeq" id="XP_016603496.1">
    <property type="nucleotide sequence ID" value="XM_016741794.1"/>
</dbReference>
<dbReference type="Proteomes" id="UP000030143">
    <property type="component" value="Unassembled WGS sequence"/>
</dbReference>
<gene>
    <name evidence="2" type="ORF">PEX2_045190</name>
</gene>
<dbReference type="GeneID" id="27677213"/>
<feature type="region of interest" description="Disordered" evidence="1">
    <location>
        <begin position="121"/>
        <end position="146"/>
    </location>
</feature>
<protein>
    <submittedName>
        <fullName evidence="2">Uncharacterized protein</fullName>
    </submittedName>
</protein>
<dbReference type="OrthoDB" id="2520703at2759"/>
<name>A0A0A2L1D6_PENEN</name>
<dbReference type="HOGENOM" id="CLU_1042447_0_0_1"/>
<dbReference type="AlphaFoldDB" id="A0A0A2L1D6"/>
<evidence type="ECO:0000313" key="2">
    <source>
        <dbReference type="EMBL" id="KGO62996.1"/>
    </source>
</evidence>